<dbReference type="EMBL" id="GG745333">
    <property type="protein sequence ID" value="KNE58413.1"/>
    <property type="molecule type" value="Genomic_DNA"/>
</dbReference>
<keyword evidence="3" id="KW-1185">Reference proteome</keyword>
<reference evidence="2 3" key="1">
    <citation type="submission" date="2009-11" db="EMBL/GenBank/DDBJ databases">
        <title>Annotation of Allomyces macrogynus ATCC 38327.</title>
        <authorList>
            <consortium name="The Broad Institute Genome Sequencing Platform"/>
            <person name="Russ C."/>
            <person name="Cuomo C."/>
            <person name="Burger G."/>
            <person name="Gray M.W."/>
            <person name="Holland P.W.H."/>
            <person name="King N."/>
            <person name="Lang F.B.F."/>
            <person name="Roger A.J."/>
            <person name="Ruiz-Trillo I."/>
            <person name="Young S.K."/>
            <person name="Zeng Q."/>
            <person name="Gargeya S."/>
            <person name="Fitzgerald M."/>
            <person name="Haas B."/>
            <person name="Abouelleil A."/>
            <person name="Alvarado L."/>
            <person name="Arachchi H.M."/>
            <person name="Berlin A."/>
            <person name="Chapman S.B."/>
            <person name="Gearin G."/>
            <person name="Goldberg J."/>
            <person name="Griggs A."/>
            <person name="Gujja S."/>
            <person name="Hansen M."/>
            <person name="Heiman D."/>
            <person name="Howarth C."/>
            <person name="Larimer J."/>
            <person name="Lui A."/>
            <person name="MacDonald P.J.P."/>
            <person name="McCowen C."/>
            <person name="Montmayeur A."/>
            <person name="Murphy C."/>
            <person name="Neiman D."/>
            <person name="Pearson M."/>
            <person name="Priest M."/>
            <person name="Roberts A."/>
            <person name="Saif S."/>
            <person name="Shea T."/>
            <person name="Sisk P."/>
            <person name="Stolte C."/>
            <person name="Sykes S."/>
            <person name="Wortman J."/>
            <person name="Nusbaum C."/>
            <person name="Birren B."/>
        </authorList>
    </citation>
    <scope>NUCLEOTIDE SEQUENCE [LARGE SCALE GENOMIC DNA]</scope>
    <source>
        <strain evidence="2 3">ATCC 38327</strain>
    </source>
</reference>
<evidence type="ECO:0008006" key="4">
    <source>
        <dbReference type="Google" id="ProtNLM"/>
    </source>
</evidence>
<evidence type="ECO:0000313" key="3">
    <source>
        <dbReference type="Proteomes" id="UP000054350"/>
    </source>
</evidence>
<gene>
    <name evidence="2" type="ORF">AMAG_18242</name>
</gene>
<name>A0A0L0S738_ALLM3</name>
<keyword evidence="1" id="KW-0732">Signal</keyword>
<organism evidence="2 3">
    <name type="scientific">Allomyces macrogynus (strain ATCC 38327)</name>
    <name type="common">Allomyces javanicus var. macrogynus</name>
    <dbReference type="NCBI Taxonomy" id="578462"/>
    <lineage>
        <taxon>Eukaryota</taxon>
        <taxon>Fungi</taxon>
        <taxon>Fungi incertae sedis</taxon>
        <taxon>Blastocladiomycota</taxon>
        <taxon>Blastocladiomycetes</taxon>
        <taxon>Blastocladiales</taxon>
        <taxon>Blastocladiaceae</taxon>
        <taxon>Allomyces</taxon>
    </lineage>
</organism>
<dbReference type="VEuPathDB" id="FungiDB:AMAG_18242"/>
<evidence type="ECO:0000313" key="2">
    <source>
        <dbReference type="EMBL" id="KNE58413.1"/>
    </source>
</evidence>
<dbReference type="Proteomes" id="UP000054350">
    <property type="component" value="Unassembled WGS sequence"/>
</dbReference>
<proteinExistence type="predicted"/>
<evidence type="ECO:0000256" key="1">
    <source>
        <dbReference type="SAM" id="SignalP"/>
    </source>
</evidence>
<sequence>MLGFLFGCLVVMSFAVHVSWFRVSEQTLGNLSSLTASPTCVTRQRPKVRLSAPWSVCPAGSSCTHGPAAAKASLFTMCETNVRESEKGRRLSADHVSHFAKL</sequence>
<dbReference type="AlphaFoldDB" id="A0A0L0S738"/>
<protein>
    <recommendedName>
        <fullName evidence="4">Secreted protein</fullName>
    </recommendedName>
</protein>
<reference evidence="3" key="2">
    <citation type="submission" date="2009-11" db="EMBL/GenBank/DDBJ databases">
        <title>The Genome Sequence of Allomyces macrogynus strain ATCC 38327.</title>
        <authorList>
            <consortium name="The Broad Institute Genome Sequencing Platform"/>
            <person name="Russ C."/>
            <person name="Cuomo C."/>
            <person name="Shea T."/>
            <person name="Young S.K."/>
            <person name="Zeng Q."/>
            <person name="Koehrsen M."/>
            <person name="Haas B."/>
            <person name="Borodovsky M."/>
            <person name="Guigo R."/>
            <person name="Alvarado L."/>
            <person name="Berlin A."/>
            <person name="Borenstein D."/>
            <person name="Chen Z."/>
            <person name="Engels R."/>
            <person name="Freedman E."/>
            <person name="Gellesch M."/>
            <person name="Goldberg J."/>
            <person name="Griggs A."/>
            <person name="Gujja S."/>
            <person name="Heiman D."/>
            <person name="Hepburn T."/>
            <person name="Howarth C."/>
            <person name="Jen D."/>
            <person name="Larson L."/>
            <person name="Lewis B."/>
            <person name="Mehta T."/>
            <person name="Park D."/>
            <person name="Pearson M."/>
            <person name="Roberts A."/>
            <person name="Saif S."/>
            <person name="Shenoy N."/>
            <person name="Sisk P."/>
            <person name="Stolte C."/>
            <person name="Sykes S."/>
            <person name="Walk T."/>
            <person name="White J."/>
            <person name="Yandava C."/>
            <person name="Burger G."/>
            <person name="Gray M.W."/>
            <person name="Holland P.W.H."/>
            <person name="King N."/>
            <person name="Lang F.B.F."/>
            <person name="Roger A.J."/>
            <person name="Ruiz-Trillo I."/>
            <person name="Lander E."/>
            <person name="Nusbaum C."/>
        </authorList>
    </citation>
    <scope>NUCLEOTIDE SEQUENCE [LARGE SCALE GENOMIC DNA]</scope>
    <source>
        <strain evidence="3">ATCC 38327</strain>
    </source>
</reference>
<feature type="chain" id="PRO_5012045601" description="Secreted protein" evidence="1">
    <location>
        <begin position="16"/>
        <end position="102"/>
    </location>
</feature>
<feature type="signal peptide" evidence="1">
    <location>
        <begin position="1"/>
        <end position="15"/>
    </location>
</feature>
<accession>A0A0L0S738</accession>